<organism evidence="1 2">
    <name type="scientific">Ilex paraguariensis</name>
    <name type="common">yerba mate</name>
    <dbReference type="NCBI Taxonomy" id="185542"/>
    <lineage>
        <taxon>Eukaryota</taxon>
        <taxon>Viridiplantae</taxon>
        <taxon>Streptophyta</taxon>
        <taxon>Embryophyta</taxon>
        <taxon>Tracheophyta</taxon>
        <taxon>Spermatophyta</taxon>
        <taxon>Magnoliopsida</taxon>
        <taxon>eudicotyledons</taxon>
        <taxon>Gunneridae</taxon>
        <taxon>Pentapetalae</taxon>
        <taxon>asterids</taxon>
        <taxon>campanulids</taxon>
        <taxon>Aquifoliales</taxon>
        <taxon>Aquifoliaceae</taxon>
        <taxon>Ilex</taxon>
    </lineage>
</organism>
<proteinExistence type="predicted"/>
<dbReference type="EMBL" id="CAUOFW020000952">
    <property type="protein sequence ID" value="CAK9139324.1"/>
    <property type="molecule type" value="Genomic_DNA"/>
</dbReference>
<evidence type="ECO:0000313" key="2">
    <source>
        <dbReference type="Proteomes" id="UP001642360"/>
    </source>
</evidence>
<keyword evidence="2" id="KW-1185">Reference proteome</keyword>
<dbReference type="AlphaFoldDB" id="A0ABC8R2U9"/>
<feature type="non-terminal residue" evidence="1">
    <location>
        <position position="1"/>
    </location>
</feature>
<sequence length="87" mass="9267">RLKSSGVVAGSITKDEEDDCVILDGDPNKPVAIENDSGADSDDLLGVHGGVKREEIFTNKQPTATTALPSALHPLLEPHTDEEQTFL</sequence>
<feature type="non-terminal residue" evidence="1">
    <location>
        <position position="87"/>
    </location>
</feature>
<gene>
    <name evidence="1" type="ORF">ILEXP_LOCUS6711</name>
</gene>
<dbReference type="Proteomes" id="UP001642360">
    <property type="component" value="Unassembled WGS sequence"/>
</dbReference>
<comment type="caution">
    <text evidence="1">The sequence shown here is derived from an EMBL/GenBank/DDBJ whole genome shotgun (WGS) entry which is preliminary data.</text>
</comment>
<accession>A0ABC8R2U9</accession>
<evidence type="ECO:0000313" key="1">
    <source>
        <dbReference type="EMBL" id="CAK9139324.1"/>
    </source>
</evidence>
<reference evidence="1 2" key="1">
    <citation type="submission" date="2024-02" db="EMBL/GenBank/DDBJ databases">
        <authorList>
            <person name="Vignale AGUSTIN F."/>
            <person name="Sosa J E."/>
            <person name="Modenutti C."/>
        </authorList>
    </citation>
    <scope>NUCLEOTIDE SEQUENCE [LARGE SCALE GENOMIC DNA]</scope>
</reference>
<protein>
    <submittedName>
        <fullName evidence="1">Uncharacterized protein</fullName>
    </submittedName>
</protein>
<name>A0ABC8R2U9_9AQUA</name>